<evidence type="ECO:0000313" key="3">
    <source>
        <dbReference type="EMBL" id="BBP93511.1"/>
    </source>
</evidence>
<organism evidence="3 4">
    <name type="scientific">Bacillus safensis</name>
    <dbReference type="NCBI Taxonomy" id="561879"/>
    <lineage>
        <taxon>Bacteria</taxon>
        <taxon>Bacillati</taxon>
        <taxon>Bacillota</taxon>
        <taxon>Bacilli</taxon>
        <taxon>Bacillales</taxon>
        <taxon>Bacillaceae</taxon>
        <taxon>Bacillus</taxon>
    </lineage>
</organism>
<dbReference type="Proteomes" id="UP000464658">
    <property type="component" value="Chromosome"/>
</dbReference>
<dbReference type="InterPro" id="IPR000801">
    <property type="entry name" value="Esterase-like"/>
</dbReference>
<evidence type="ECO:0008006" key="5">
    <source>
        <dbReference type="Google" id="ProtNLM"/>
    </source>
</evidence>
<dbReference type="InterPro" id="IPR052558">
    <property type="entry name" value="Siderophore_Hydrolase_D"/>
</dbReference>
<dbReference type="PANTHER" id="PTHR40841:SF2">
    <property type="entry name" value="SIDEROPHORE-DEGRADING ESTERASE (EUROFUNG)"/>
    <property type="match status" value="1"/>
</dbReference>
<gene>
    <name evidence="3" type="ORF">BsIDN1_71290</name>
</gene>
<dbReference type="AlphaFoldDB" id="A0A5S9MKM7"/>
<proteinExistence type="inferred from homology"/>
<accession>A0A5S9MKM7</accession>
<dbReference type="SUPFAM" id="SSF53474">
    <property type="entry name" value="alpha/beta-Hydrolases"/>
    <property type="match status" value="1"/>
</dbReference>
<comment type="similarity">
    <text evidence="1">Belongs to the esterase D family.</text>
</comment>
<dbReference type="EMBL" id="AP021906">
    <property type="protein sequence ID" value="BBP93511.1"/>
    <property type="molecule type" value="Genomic_DNA"/>
</dbReference>
<evidence type="ECO:0000256" key="2">
    <source>
        <dbReference type="ARBA" id="ARBA00022801"/>
    </source>
</evidence>
<evidence type="ECO:0000256" key="1">
    <source>
        <dbReference type="ARBA" id="ARBA00005622"/>
    </source>
</evidence>
<dbReference type="PANTHER" id="PTHR40841">
    <property type="entry name" value="SIDEROPHORE TRIACETYLFUSARININE C ESTERASE"/>
    <property type="match status" value="1"/>
</dbReference>
<reference evidence="3 4" key="1">
    <citation type="submission" date="2019-12" db="EMBL/GenBank/DDBJ databases">
        <title>Full genome sequence of a Bacillus safensis strain isolated from commercially available natto in Indonesia.</title>
        <authorList>
            <person name="Yoshida M."/>
            <person name="Uomi M."/>
            <person name="Waturangi D."/>
            <person name="Ekaputri J.J."/>
            <person name="Setiamarga D.H.E."/>
        </authorList>
    </citation>
    <scope>NUCLEOTIDE SEQUENCE [LARGE SCALE GENOMIC DNA]</scope>
    <source>
        <strain evidence="3 4">IDN1</strain>
    </source>
</reference>
<protein>
    <recommendedName>
        <fullName evidence="5">Ferri-bacillibactin esterase BesA</fullName>
    </recommendedName>
</protein>
<dbReference type="Gene3D" id="3.40.50.1820">
    <property type="entry name" value="alpha/beta hydrolase"/>
    <property type="match status" value="1"/>
</dbReference>
<dbReference type="GO" id="GO:0016788">
    <property type="term" value="F:hydrolase activity, acting on ester bonds"/>
    <property type="evidence" value="ECO:0007669"/>
    <property type="project" value="TreeGrafter"/>
</dbReference>
<dbReference type="Pfam" id="PF00756">
    <property type="entry name" value="Esterase"/>
    <property type="match status" value="1"/>
</dbReference>
<keyword evidence="2" id="KW-0378">Hydrolase</keyword>
<sequence length="160" mass="18409">MAQWSKPFVYSQEDPKKTGVVPAIIVGIGYQTEAPYHPLRHYDLTLTGPDASIGGKKKGFLHPYIWRRLCVLFFLEKIVKPYIEQRFPINQSRQTLFGHSLGGLFVLHTLFEHPDAYQTYIAGSPSIHWNKKLFLEKKRTPIHQPYTSDAYGCQAACRCR</sequence>
<dbReference type="InterPro" id="IPR029058">
    <property type="entry name" value="AB_hydrolase_fold"/>
</dbReference>
<name>A0A5S9MKM7_BACIA</name>
<evidence type="ECO:0000313" key="4">
    <source>
        <dbReference type="Proteomes" id="UP000464658"/>
    </source>
</evidence>